<feature type="domain" description="N-acetyltransferase" evidence="1">
    <location>
        <begin position="6"/>
        <end position="114"/>
    </location>
</feature>
<dbReference type="InterPro" id="IPR016181">
    <property type="entry name" value="Acyl_CoA_acyltransferase"/>
</dbReference>
<dbReference type="EMBL" id="UINC01096734">
    <property type="protein sequence ID" value="SVC53871.1"/>
    <property type="molecule type" value="Genomic_DNA"/>
</dbReference>
<dbReference type="InterPro" id="IPR000182">
    <property type="entry name" value="GNAT_dom"/>
</dbReference>
<dbReference type="AlphaFoldDB" id="A0A382N2V2"/>
<reference evidence="2" key="1">
    <citation type="submission" date="2018-05" db="EMBL/GenBank/DDBJ databases">
        <authorList>
            <person name="Lanie J.A."/>
            <person name="Ng W.-L."/>
            <person name="Kazmierczak K.M."/>
            <person name="Andrzejewski T.M."/>
            <person name="Davidsen T.M."/>
            <person name="Wayne K.J."/>
            <person name="Tettelin H."/>
            <person name="Glass J.I."/>
            <person name="Rusch D."/>
            <person name="Podicherti R."/>
            <person name="Tsui H.-C.T."/>
            <person name="Winkler M.E."/>
        </authorList>
    </citation>
    <scope>NUCLEOTIDE SEQUENCE</scope>
</reference>
<dbReference type="SUPFAM" id="SSF55729">
    <property type="entry name" value="Acyl-CoA N-acyltransferases (Nat)"/>
    <property type="match status" value="1"/>
</dbReference>
<dbReference type="PANTHER" id="PTHR43610:SF1">
    <property type="entry name" value="N-ACETYLTRANSFERASE DOMAIN-CONTAINING PROTEIN"/>
    <property type="match status" value="1"/>
</dbReference>
<proteinExistence type="predicted"/>
<gene>
    <name evidence="2" type="ORF">METZ01_LOCUS306725</name>
</gene>
<accession>A0A382N2V2</accession>
<dbReference type="GO" id="GO:0016747">
    <property type="term" value="F:acyltransferase activity, transferring groups other than amino-acyl groups"/>
    <property type="evidence" value="ECO:0007669"/>
    <property type="project" value="InterPro"/>
</dbReference>
<dbReference type="PANTHER" id="PTHR43610">
    <property type="entry name" value="BLL6696 PROTEIN"/>
    <property type="match status" value="1"/>
</dbReference>
<sequence>MAIVPNSDDIDQFFSNPKAAHERGEGLAFATIVKEGGDQVVGSTRFMNANMANKRVEIWFTFLGRTWQRSQTNTEARLMMLTHAFETLGLNRVELMTDYLNYASRSAILRLGAKE</sequence>
<dbReference type="Gene3D" id="3.40.630.30">
    <property type="match status" value="1"/>
</dbReference>
<protein>
    <recommendedName>
        <fullName evidence="1">N-acetyltransferase domain-containing protein</fullName>
    </recommendedName>
</protein>
<organism evidence="2">
    <name type="scientific">marine metagenome</name>
    <dbReference type="NCBI Taxonomy" id="408172"/>
    <lineage>
        <taxon>unclassified sequences</taxon>
        <taxon>metagenomes</taxon>
        <taxon>ecological metagenomes</taxon>
    </lineage>
</organism>
<dbReference type="Pfam" id="PF13302">
    <property type="entry name" value="Acetyltransf_3"/>
    <property type="match status" value="1"/>
</dbReference>
<evidence type="ECO:0000259" key="1">
    <source>
        <dbReference type="Pfam" id="PF13302"/>
    </source>
</evidence>
<evidence type="ECO:0000313" key="2">
    <source>
        <dbReference type="EMBL" id="SVC53871.1"/>
    </source>
</evidence>
<name>A0A382N2V2_9ZZZZ</name>